<keyword evidence="2" id="KW-0812">Transmembrane</keyword>
<dbReference type="Proteomes" id="UP001196301">
    <property type="component" value="Unassembled WGS sequence"/>
</dbReference>
<feature type="domain" description="Zinc-ribbon" evidence="3">
    <location>
        <begin position="3"/>
        <end position="24"/>
    </location>
</feature>
<organism evidence="5 6">
    <name type="scientific">Intestinibacter bartlettii</name>
    <dbReference type="NCBI Taxonomy" id="261299"/>
    <lineage>
        <taxon>Bacteria</taxon>
        <taxon>Bacillati</taxon>
        <taxon>Bacillota</taxon>
        <taxon>Clostridia</taxon>
        <taxon>Peptostreptococcales</taxon>
        <taxon>Peptostreptococcaceae</taxon>
        <taxon>Intestinibacter</taxon>
    </lineage>
</organism>
<dbReference type="EMBL" id="JAHLOQ010000050">
    <property type="protein sequence ID" value="MBU5337346.1"/>
    <property type="molecule type" value="Genomic_DNA"/>
</dbReference>
<evidence type="ECO:0000313" key="5">
    <source>
        <dbReference type="EMBL" id="MBU5337346.1"/>
    </source>
</evidence>
<keyword evidence="2" id="KW-0472">Membrane</keyword>
<sequence length="346" mass="37849">MICKYCGTNNRDNDAYCAYCGKPLSGGDLPVTDLPSDTPSTNIPKILAMVISIALVLVGGFLLLEGNLFGSDASIDGVVVDGDYEMEGDTYVFAVNETVVLDPKISSSNQDVDLRYELEDNSVANVVKLDNKCSIVGMKPQQTNLNIYEGDNILKVIKIAFKDNSDSNGDVSDNTEDNNAANNRGSSASRNRNNSSSSRNNSSGSNSNGSSKQGSSSESIPLDDLTYFMSSYLNDYQDAMCSGRFSIISGKLTSNGPLYKQLKTAVPDTYNKGIVINLRSCDKVAAKQISNGVYSLTYTVDWEIYNPEEDSIRVQREYGDYIVQKSGSGYKLDRMENWEILSKQYL</sequence>
<evidence type="ECO:0000259" key="4">
    <source>
        <dbReference type="Pfam" id="PF22819"/>
    </source>
</evidence>
<evidence type="ECO:0000259" key="3">
    <source>
        <dbReference type="Pfam" id="PF13240"/>
    </source>
</evidence>
<keyword evidence="2" id="KW-1133">Transmembrane helix</keyword>
<dbReference type="Pfam" id="PF22819">
    <property type="entry name" value="TcaA_5th"/>
    <property type="match status" value="1"/>
</dbReference>
<reference evidence="5 6" key="1">
    <citation type="submission" date="2021-06" db="EMBL/GenBank/DDBJ databases">
        <authorList>
            <person name="Sun Q."/>
            <person name="Li D."/>
        </authorList>
    </citation>
    <scope>NUCLEOTIDE SEQUENCE [LARGE SCALE GENOMIC DNA]</scope>
    <source>
        <strain evidence="5 6">N19</strain>
    </source>
</reference>
<protein>
    <submittedName>
        <fullName evidence="5">Zinc ribbon domain-containing protein</fullName>
    </submittedName>
</protein>
<feature type="domain" description="TcaA protein NTF2-like" evidence="4">
    <location>
        <begin position="224"/>
        <end position="335"/>
    </location>
</feature>
<name>A0ABS6DZT1_9FIRM</name>
<evidence type="ECO:0000256" key="2">
    <source>
        <dbReference type="SAM" id="Phobius"/>
    </source>
</evidence>
<gene>
    <name evidence="5" type="ORF">KQI20_12920</name>
</gene>
<feature type="compositionally biased region" description="Low complexity" evidence="1">
    <location>
        <begin position="166"/>
        <end position="217"/>
    </location>
</feature>
<evidence type="ECO:0000256" key="1">
    <source>
        <dbReference type="SAM" id="MobiDB-lite"/>
    </source>
</evidence>
<comment type="caution">
    <text evidence="5">The sequence shown here is derived from an EMBL/GenBank/DDBJ whole genome shotgun (WGS) entry which is preliminary data.</text>
</comment>
<dbReference type="Pfam" id="PF13240">
    <property type="entry name" value="Zn_Ribbon_1"/>
    <property type="match status" value="1"/>
</dbReference>
<feature type="region of interest" description="Disordered" evidence="1">
    <location>
        <begin position="166"/>
        <end position="218"/>
    </location>
</feature>
<dbReference type="RefSeq" id="WP_216571957.1">
    <property type="nucleotide sequence ID" value="NZ_JAHLOQ010000050.1"/>
</dbReference>
<keyword evidence="6" id="KW-1185">Reference proteome</keyword>
<dbReference type="InterPro" id="IPR026870">
    <property type="entry name" value="Zinc_ribbon_dom"/>
</dbReference>
<evidence type="ECO:0000313" key="6">
    <source>
        <dbReference type="Proteomes" id="UP001196301"/>
    </source>
</evidence>
<proteinExistence type="predicted"/>
<dbReference type="InterPro" id="IPR054528">
    <property type="entry name" value="TcaA_5th"/>
</dbReference>
<accession>A0ABS6DZT1</accession>
<feature type="transmembrane region" description="Helical" evidence="2">
    <location>
        <begin position="46"/>
        <end position="64"/>
    </location>
</feature>